<dbReference type="SUPFAM" id="SSF48264">
    <property type="entry name" value="Cytochrome P450"/>
    <property type="match status" value="1"/>
</dbReference>
<evidence type="ECO:0000256" key="8">
    <source>
        <dbReference type="ARBA" id="ARBA00023002"/>
    </source>
</evidence>
<keyword evidence="7 13" id="KW-1133">Transmembrane helix</keyword>
<keyword evidence="11 13" id="KW-0472">Membrane</keyword>
<dbReference type="STRING" id="357750.A0A2S6BVJ2"/>
<dbReference type="GO" id="GO:0005506">
    <property type="term" value="F:iron ion binding"/>
    <property type="evidence" value="ECO:0007669"/>
    <property type="project" value="InterPro"/>
</dbReference>
<gene>
    <name evidence="14" type="ORF">CBER1_09221</name>
</gene>
<evidence type="ECO:0000256" key="4">
    <source>
        <dbReference type="ARBA" id="ARBA00022617"/>
    </source>
</evidence>
<keyword evidence="6 12" id="KW-0479">Metal-binding</keyword>
<dbReference type="Proteomes" id="UP000237631">
    <property type="component" value="Unassembled WGS sequence"/>
</dbReference>
<keyword evidence="9 12" id="KW-0408">Iron</keyword>
<evidence type="ECO:0000256" key="6">
    <source>
        <dbReference type="ARBA" id="ARBA00022723"/>
    </source>
</evidence>
<accession>A0A2S6BVJ2</accession>
<dbReference type="GO" id="GO:0020037">
    <property type="term" value="F:heme binding"/>
    <property type="evidence" value="ECO:0007669"/>
    <property type="project" value="InterPro"/>
</dbReference>
<dbReference type="PANTHER" id="PTHR24305">
    <property type="entry name" value="CYTOCHROME P450"/>
    <property type="match status" value="1"/>
</dbReference>
<evidence type="ECO:0000256" key="7">
    <source>
        <dbReference type="ARBA" id="ARBA00022989"/>
    </source>
</evidence>
<comment type="cofactor">
    <cofactor evidence="1 12">
        <name>heme</name>
        <dbReference type="ChEBI" id="CHEBI:30413"/>
    </cofactor>
</comment>
<reference evidence="15" key="1">
    <citation type="journal article" date="2017" name="bioRxiv">
        <title>Conservation of a gene cluster reveals novel cercosporin biosynthetic mechanisms and extends production to the genus Colletotrichum.</title>
        <authorList>
            <person name="de Jonge R."/>
            <person name="Ebert M.K."/>
            <person name="Huitt-Roehl C.R."/>
            <person name="Pal P."/>
            <person name="Suttle J.C."/>
            <person name="Spanner R.E."/>
            <person name="Neubauer J.D."/>
            <person name="Jurick W.M.II."/>
            <person name="Stott K.A."/>
            <person name="Secor G.A."/>
            <person name="Thomma B.P.H.J."/>
            <person name="Van de Peer Y."/>
            <person name="Townsend C.A."/>
            <person name="Bolton M.D."/>
        </authorList>
    </citation>
    <scope>NUCLEOTIDE SEQUENCE [LARGE SCALE GENOMIC DNA]</scope>
    <source>
        <strain evidence="15">CBS538.71</strain>
    </source>
</reference>
<feature type="transmembrane region" description="Helical" evidence="13">
    <location>
        <begin position="37"/>
        <end position="54"/>
    </location>
</feature>
<dbReference type="Pfam" id="PF00067">
    <property type="entry name" value="p450"/>
    <property type="match status" value="1"/>
</dbReference>
<evidence type="ECO:0000313" key="14">
    <source>
        <dbReference type="EMBL" id="PPJ51485.1"/>
    </source>
</evidence>
<proteinExistence type="inferred from homology"/>
<evidence type="ECO:0000256" key="2">
    <source>
        <dbReference type="ARBA" id="ARBA00004370"/>
    </source>
</evidence>
<dbReference type="GO" id="GO:0004497">
    <property type="term" value="F:monooxygenase activity"/>
    <property type="evidence" value="ECO:0007669"/>
    <property type="project" value="UniProtKB-KW"/>
</dbReference>
<evidence type="ECO:0000256" key="3">
    <source>
        <dbReference type="ARBA" id="ARBA00010617"/>
    </source>
</evidence>
<evidence type="ECO:0000256" key="5">
    <source>
        <dbReference type="ARBA" id="ARBA00022692"/>
    </source>
</evidence>
<keyword evidence="10" id="KW-0503">Monooxygenase</keyword>
<evidence type="ECO:0000313" key="15">
    <source>
        <dbReference type="Proteomes" id="UP000237631"/>
    </source>
</evidence>
<dbReference type="GO" id="GO:0016705">
    <property type="term" value="F:oxidoreductase activity, acting on paired donors, with incorporation or reduction of molecular oxygen"/>
    <property type="evidence" value="ECO:0007669"/>
    <property type="project" value="InterPro"/>
</dbReference>
<dbReference type="PRINTS" id="PR00385">
    <property type="entry name" value="P450"/>
</dbReference>
<dbReference type="PRINTS" id="PR00463">
    <property type="entry name" value="EP450I"/>
</dbReference>
<dbReference type="CDD" id="cd11061">
    <property type="entry name" value="CYP67-like"/>
    <property type="match status" value="1"/>
</dbReference>
<comment type="caution">
    <text evidence="14">The sequence shown here is derived from an EMBL/GenBank/DDBJ whole genome shotgun (WGS) entry which is preliminary data.</text>
</comment>
<evidence type="ECO:0000256" key="12">
    <source>
        <dbReference type="PIRSR" id="PIRSR602401-1"/>
    </source>
</evidence>
<name>A0A2S6BVJ2_9PEZI</name>
<comment type="subcellular location">
    <subcellularLocation>
        <location evidence="2">Membrane</location>
    </subcellularLocation>
</comment>
<dbReference type="EMBL" id="PNEN01001752">
    <property type="protein sequence ID" value="PPJ51485.1"/>
    <property type="molecule type" value="Genomic_DNA"/>
</dbReference>
<dbReference type="Gene3D" id="1.10.630.10">
    <property type="entry name" value="Cytochrome P450"/>
    <property type="match status" value="1"/>
</dbReference>
<evidence type="ECO:0000256" key="13">
    <source>
        <dbReference type="SAM" id="Phobius"/>
    </source>
</evidence>
<dbReference type="AlphaFoldDB" id="A0A2S6BVJ2"/>
<dbReference type="InterPro" id="IPR002401">
    <property type="entry name" value="Cyt_P450_E_grp-I"/>
</dbReference>
<protein>
    <submittedName>
        <fullName evidence="14">Uncharacterized protein</fullName>
    </submittedName>
</protein>
<keyword evidence="15" id="KW-1185">Reference proteome</keyword>
<evidence type="ECO:0000256" key="11">
    <source>
        <dbReference type="ARBA" id="ARBA00023136"/>
    </source>
</evidence>
<dbReference type="InterPro" id="IPR001128">
    <property type="entry name" value="Cyt_P450"/>
</dbReference>
<feature type="transmembrane region" description="Helical" evidence="13">
    <location>
        <begin position="12"/>
        <end position="30"/>
    </location>
</feature>
<comment type="similarity">
    <text evidence="3">Belongs to the cytochrome P450 family.</text>
</comment>
<evidence type="ECO:0000256" key="1">
    <source>
        <dbReference type="ARBA" id="ARBA00001971"/>
    </source>
</evidence>
<evidence type="ECO:0000256" key="9">
    <source>
        <dbReference type="ARBA" id="ARBA00023004"/>
    </source>
</evidence>
<dbReference type="PANTHER" id="PTHR24305:SF112">
    <property type="entry name" value="L-ORNITHINE-N5-MONOOXYGENASE (EUROFUNG)"/>
    <property type="match status" value="1"/>
</dbReference>
<organism evidence="14 15">
    <name type="scientific">Cercospora berteroae</name>
    <dbReference type="NCBI Taxonomy" id="357750"/>
    <lineage>
        <taxon>Eukaryota</taxon>
        <taxon>Fungi</taxon>
        <taxon>Dikarya</taxon>
        <taxon>Ascomycota</taxon>
        <taxon>Pezizomycotina</taxon>
        <taxon>Dothideomycetes</taxon>
        <taxon>Dothideomycetidae</taxon>
        <taxon>Mycosphaerellales</taxon>
        <taxon>Mycosphaerellaceae</taxon>
        <taxon>Cercospora</taxon>
    </lineage>
</organism>
<keyword evidence="5 13" id="KW-0812">Transmembrane</keyword>
<dbReference type="InterPro" id="IPR036396">
    <property type="entry name" value="Cyt_P450_sf"/>
</dbReference>
<feature type="transmembrane region" description="Helical" evidence="13">
    <location>
        <begin position="66"/>
        <end position="87"/>
    </location>
</feature>
<sequence length="544" mass="61386">MGVVANQATDHPWLVAILAGAATHVTVFIRGEWHMQAPWLATISVGTFAAALITDLTRSHSGTVSLVSIVTAFYIGLFTSIVIYRLFCHKLHRFPGPFGAKISKLWHTLNCLDSRQHVYLHTLHKKYGSIVRTGPRELMIVTPDIFELLDDPRNQSHKTDWYDLLRPAKAVISERDPAVHNKRRKIWDKALNAASLAEYKPLLSNHVQKLLDNIDETVAEGNPVLANDIFYWFAFDVVSELALGKTFGMQEERKWHQSTLHLRSGMALLGIASSVPWLARVAFAYVPNFPVIRDWFALQDFLKKKMTERVHRGLVDKDIAEHFIESVGEENEWTEEDWQWVHGDGMNVLIAGSETTAATITFLFSQLAKNRALANRLHRSLESTEPTDLEALRENELLNGIINETLRLYPALPSAAYRETLEDGLKVGDTWIPGGTKIIAPRYSVARLEAAFADAESFIPERWMDKPELVSWPKAFAPFATGRYSCVGRQLALNEIRMTTASIVQKYVVSLASEEDGEAVISEMKDQMAVFPGPLRLIFSRRQD</sequence>
<keyword evidence="4 12" id="KW-0349">Heme</keyword>
<dbReference type="InterPro" id="IPR050121">
    <property type="entry name" value="Cytochrome_P450_monoxygenase"/>
</dbReference>
<keyword evidence="8" id="KW-0560">Oxidoreductase</keyword>
<dbReference type="GO" id="GO:0016020">
    <property type="term" value="C:membrane"/>
    <property type="evidence" value="ECO:0007669"/>
    <property type="project" value="UniProtKB-SubCell"/>
</dbReference>
<evidence type="ECO:0000256" key="10">
    <source>
        <dbReference type="ARBA" id="ARBA00023033"/>
    </source>
</evidence>
<dbReference type="OrthoDB" id="6692864at2759"/>
<feature type="binding site" description="axial binding residue" evidence="12">
    <location>
        <position position="486"/>
    </location>
    <ligand>
        <name>heme</name>
        <dbReference type="ChEBI" id="CHEBI:30413"/>
    </ligand>
    <ligandPart>
        <name>Fe</name>
        <dbReference type="ChEBI" id="CHEBI:18248"/>
    </ligandPart>
</feature>